<gene>
    <name evidence="1" type="ORF">D4A92_13040</name>
</gene>
<keyword evidence="2" id="KW-1185">Reference proteome</keyword>
<evidence type="ECO:0000313" key="1">
    <source>
        <dbReference type="EMBL" id="QRF52293.1"/>
    </source>
</evidence>
<dbReference type="Proteomes" id="UP000596351">
    <property type="component" value="Chromosome"/>
</dbReference>
<dbReference type="RefSeq" id="WP_203013820.1">
    <property type="nucleotide sequence ID" value="NZ_CP032405.1"/>
</dbReference>
<dbReference type="EMBL" id="CP032405">
    <property type="protein sequence ID" value="QRF52293.1"/>
    <property type="molecule type" value="Genomic_DNA"/>
</dbReference>
<evidence type="ECO:0000313" key="2">
    <source>
        <dbReference type="Proteomes" id="UP000596351"/>
    </source>
</evidence>
<dbReference type="Pfam" id="PF07617">
    <property type="entry name" value="DUF1579"/>
    <property type="match status" value="1"/>
</dbReference>
<proteinExistence type="predicted"/>
<accession>A0ABX7EYG4</accession>
<dbReference type="InterPro" id="IPR011473">
    <property type="entry name" value="DUF1579"/>
</dbReference>
<reference evidence="1 2" key="1">
    <citation type="submission" date="2018-09" db="EMBL/GenBank/DDBJ databases">
        <title>Rhizobium sp. MAE2-X.</title>
        <authorList>
            <person name="Lee Y."/>
            <person name="Jeon C.O."/>
        </authorList>
    </citation>
    <scope>NUCLEOTIDE SEQUENCE [LARGE SCALE GENOMIC DNA]</scope>
    <source>
        <strain evidence="1 2">MAE2-X</strain>
    </source>
</reference>
<sequence length="163" mass="18563">MEFPKPTEHHRFLDRLVGDWLFLTSTGMDGYDPDDPEKRWTEKVRSIGGLWVVAEGEGGMGDGGERATMIMILGYDPREGHYVGSWIGSMMDKFWVYKGWLEDDGQTLVLEAEGPSMQDPSRTETYRDVIHFKDDDTRTFSGSVRQPDGSFHTFMTSEAKRIG</sequence>
<organism evidence="1 2">
    <name type="scientific">Rhizobium rosettiformans</name>
    <dbReference type="NCBI Taxonomy" id="1368430"/>
    <lineage>
        <taxon>Bacteria</taxon>
        <taxon>Pseudomonadati</taxon>
        <taxon>Pseudomonadota</taxon>
        <taxon>Alphaproteobacteria</taxon>
        <taxon>Hyphomicrobiales</taxon>
        <taxon>Rhizobiaceae</taxon>
        <taxon>Rhizobium/Agrobacterium group</taxon>
        <taxon>Rhizobium</taxon>
    </lineage>
</organism>
<protein>
    <submittedName>
        <fullName evidence="1">DUF1579 domain-containing protein</fullName>
    </submittedName>
</protein>
<name>A0ABX7EYG4_9HYPH</name>